<organism evidence="2 3">
    <name type="scientific">Lujinxingia vulgaris</name>
    <dbReference type="NCBI Taxonomy" id="2600176"/>
    <lineage>
        <taxon>Bacteria</taxon>
        <taxon>Deltaproteobacteria</taxon>
        <taxon>Bradymonadales</taxon>
        <taxon>Lujinxingiaceae</taxon>
        <taxon>Lujinxingia</taxon>
    </lineage>
</organism>
<dbReference type="Proteomes" id="UP000321046">
    <property type="component" value="Unassembled WGS sequence"/>
</dbReference>
<dbReference type="AlphaFoldDB" id="A0A5C6X426"/>
<evidence type="ECO:0000313" key="3">
    <source>
        <dbReference type="Proteomes" id="UP000321046"/>
    </source>
</evidence>
<dbReference type="EMBL" id="VOSL01000052">
    <property type="protein sequence ID" value="TXD35043.1"/>
    <property type="molecule type" value="Genomic_DNA"/>
</dbReference>
<evidence type="ECO:0000256" key="1">
    <source>
        <dbReference type="SAM" id="MobiDB-lite"/>
    </source>
</evidence>
<dbReference type="OrthoDB" id="5520974at2"/>
<evidence type="ECO:0000313" key="2">
    <source>
        <dbReference type="EMBL" id="TXD35043.1"/>
    </source>
</evidence>
<sequence>MDKTTSQELIPATSGGALVSARRPASTPEEIRQEIEASRRQIASSLDMLQHEVRSTMDRALDWRQWVHDHPRKAVGVAFGVGLYFALR</sequence>
<proteinExistence type="predicted"/>
<name>A0A5C6X426_9DELT</name>
<protein>
    <submittedName>
        <fullName evidence="2">DUF3618 domain-containing protein</fullName>
    </submittedName>
</protein>
<comment type="caution">
    <text evidence="2">The sequence shown here is derived from an EMBL/GenBank/DDBJ whole genome shotgun (WGS) entry which is preliminary data.</text>
</comment>
<feature type="region of interest" description="Disordered" evidence="1">
    <location>
        <begin position="1"/>
        <end position="37"/>
    </location>
</feature>
<accession>A0A5C6X426</accession>
<reference evidence="2 3" key="1">
    <citation type="submission" date="2019-08" db="EMBL/GenBank/DDBJ databases">
        <title>Bradymonadales sp. TMQ2.</title>
        <authorList>
            <person name="Liang Q."/>
        </authorList>
    </citation>
    <scope>NUCLEOTIDE SEQUENCE [LARGE SCALE GENOMIC DNA]</scope>
    <source>
        <strain evidence="2 3">TMQ2</strain>
    </source>
</reference>
<gene>
    <name evidence="2" type="ORF">FRC96_11700</name>
</gene>